<protein>
    <recommendedName>
        <fullName evidence="3">Nuclease SbcCD subunit C</fullName>
    </recommendedName>
</protein>
<evidence type="ECO:0000313" key="6">
    <source>
        <dbReference type="Proteomes" id="UP000015361"/>
    </source>
</evidence>
<dbReference type="PANTHER" id="PTHR32114">
    <property type="entry name" value="ABC TRANSPORTER ABCH.3"/>
    <property type="match status" value="1"/>
</dbReference>
<dbReference type="PANTHER" id="PTHR32114:SF2">
    <property type="entry name" value="ABC TRANSPORTER ABCH.3"/>
    <property type="match status" value="1"/>
</dbReference>
<evidence type="ECO:0000259" key="4">
    <source>
        <dbReference type="Pfam" id="PF13166"/>
    </source>
</evidence>
<dbReference type="CDD" id="cd00267">
    <property type="entry name" value="ABC_ATPase"/>
    <property type="match status" value="1"/>
</dbReference>
<dbReference type="Gene3D" id="3.40.50.300">
    <property type="entry name" value="P-loop containing nucleotide triphosphate hydrolases"/>
    <property type="match status" value="1"/>
</dbReference>
<dbReference type="EMBL" id="CBLU010000005">
    <property type="protein sequence ID" value="CDG03697.1"/>
    <property type="molecule type" value="Genomic_DNA"/>
</dbReference>
<reference evidence="5 6" key="1">
    <citation type="journal article" date="2013" name="Appl. Environ. Microbiol.">
        <title>The Carbohydrate Metabolism Signature of Lactococcus lactis Strain A12 Reveals Its Sourdough Ecosystem Origin.</title>
        <authorList>
            <person name="Passerini D."/>
            <person name="Coddeville M."/>
            <person name="Le Bourgeois P."/>
            <person name="Loubiere P."/>
            <person name="Ritzenthaler P."/>
            <person name="Fontagne-Faucher C."/>
            <person name="Daveran-Mingot M.L."/>
            <person name="Cocaign-Bousquet M."/>
        </authorList>
    </citation>
    <scope>NUCLEOTIDE SEQUENCE [LARGE SCALE GENOMIC DNA]</scope>
    <source>
        <strain evidence="5 6">A12</strain>
    </source>
</reference>
<organism evidence="5 6">
    <name type="scientific">Lactococcus lactis subsp. lactis A12</name>
    <dbReference type="NCBI Taxonomy" id="1137134"/>
    <lineage>
        <taxon>Bacteria</taxon>
        <taxon>Bacillati</taxon>
        <taxon>Bacillota</taxon>
        <taxon>Bacilli</taxon>
        <taxon>Lactobacillales</taxon>
        <taxon>Streptococcaceae</taxon>
        <taxon>Lactococcus</taxon>
    </lineage>
</organism>
<dbReference type="InterPro" id="IPR027417">
    <property type="entry name" value="P-loop_NTPase"/>
</dbReference>
<sequence>MIRKDILDWANLLPTWQKPLMDKILRGEKVDEIVLEDSYKIFKIENKLMSDANIVTYVFPQQHEEKVKISQNVKWRGVKNIQGINALADKQILDIIDGITIIYGENGSGKSGYTRIFNRAFISRGDKTLLPNIYLDTKKSQKADLVFEVDGSEKIVEFPSELNNSYCKKVSVFDTTSAINDMTNENEMSLAPVEFAIFEELAKCVLEIKEKFEAEKQVKGNIQGFSDYFTENTDIKNIIISINSKTKLADIENKIVISEEENEKFKTFNKRKAELVALNLDIKVKKLSDLSQDVIKIKDNISKLNNKFSNDQLLKIKNLISEYNRLEKLSNIEGISQFKNEDIENLGTSEWKDFISAAKIYHDTIKHEIDYCILCRQNISDVTVFDKYWAYLKSESEEQLKDRYKDIIKLVSDFEKLDHLTLLNNDSRLYEYFSQNSQDIVLEIQVFENNVKDWSKKLNLSLGKKKWNSKIKPVIFNIEIFDEITDQLEMELKNTNKTSVDNKLKSIQKFLNEYNAKLVAKELLPKINTYIKYLSWLDKAGKCNISTTLITKKRSELFSKYVTDEYIKQFELECKKLGLNIKVKTSQRGSIGSTKNRLMVKNKKPSDILSEGEQRVVALANFLAEASVSKENNCLVFDDPVSSLDHERRNLIVNRLIELSKYKQVVVMTHNISFLLALEDLAKKEGIKSKSQHIQKISDNTGILDETIPWIGMDVKSRISALRNTLQKVTSEYNKRETSDDIQKYSRDTELWCTDLRKTWERGIEEKLFNGAVERYRPSIETQKLKNAPYTKELYSEIEMGMSECSNWMHDRSPELGAKVPTPEELSGYLKHCDDFMKKINKMIN</sequence>
<comment type="caution">
    <text evidence="5">The sequence shown here is derived from an EMBL/GenBank/DDBJ whole genome shotgun (WGS) entry which is preliminary data.</text>
</comment>
<comment type="subunit">
    <text evidence="2">Heterodimer of SbcC and SbcD.</text>
</comment>
<dbReference type="RefSeq" id="WP_021721931.1">
    <property type="nucleotide sequence ID" value="NZ_CBLU010000005.1"/>
</dbReference>
<evidence type="ECO:0000313" key="5">
    <source>
        <dbReference type="EMBL" id="CDG03697.1"/>
    </source>
</evidence>
<dbReference type="AlphaFoldDB" id="S6FRK9"/>
<dbReference type="SUPFAM" id="SSF52540">
    <property type="entry name" value="P-loop containing nucleoside triphosphate hydrolases"/>
    <property type="match status" value="1"/>
</dbReference>
<evidence type="ECO:0000256" key="1">
    <source>
        <dbReference type="ARBA" id="ARBA00006930"/>
    </source>
</evidence>
<dbReference type="Proteomes" id="UP000015361">
    <property type="component" value="Unassembled WGS sequence"/>
</dbReference>
<proteinExistence type="inferred from homology"/>
<dbReference type="Pfam" id="PF13166">
    <property type="entry name" value="AAA_13"/>
    <property type="match status" value="1"/>
</dbReference>
<accession>S6FRK9</accession>
<comment type="similarity">
    <text evidence="1">Belongs to the SMC family. SbcC subfamily.</text>
</comment>
<name>S6FRK9_LACLL</name>
<gene>
    <name evidence="5" type="primary">Ppro_0107</name>
    <name evidence="5" type="ORF">O9U_11115</name>
</gene>
<evidence type="ECO:0000256" key="3">
    <source>
        <dbReference type="ARBA" id="ARBA00013368"/>
    </source>
</evidence>
<dbReference type="InterPro" id="IPR026866">
    <property type="entry name" value="CR006_AAA"/>
</dbReference>
<feature type="domain" description="Protein CR006 P-loop" evidence="4">
    <location>
        <begin position="98"/>
        <end position="734"/>
    </location>
</feature>
<evidence type="ECO:0000256" key="2">
    <source>
        <dbReference type="ARBA" id="ARBA00011322"/>
    </source>
</evidence>